<name>A0A3S5AW71_9PLAT</name>
<dbReference type="AlphaFoldDB" id="A0A3S5AW71"/>
<keyword evidence="4" id="KW-1185">Reference proteome</keyword>
<evidence type="ECO:0000313" key="4">
    <source>
        <dbReference type="Proteomes" id="UP000784294"/>
    </source>
</evidence>
<feature type="compositionally biased region" description="Polar residues" evidence="1">
    <location>
        <begin position="38"/>
        <end position="57"/>
    </location>
</feature>
<proteinExistence type="predicted"/>
<evidence type="ECO:0000256" key="2">
    <source>
        <dbReference type="SAM" id="SignalP"/>
    </source>
</evidence>
<organism evidence="3 4">
    <name type="scientific">Protopolystoma xenopodis</name>
    <dbReference type="NCBI Taxonomy" id="117903"/>
    <lineage>
        <taxon>Eukaryota</taxon>
        <taxon>Metazoa</taxon>
        <taxon>Spiralia</taxon>
        <taxon>Lophotrochozoa</taxon>
        <taxon>Platyhelminthes</taxon>
        <taxon>Monogenea</taxon>
        <taxon>Polyopisthocotylea</taxon>
        <taxon>Polystomatidea</taxon>
        <taxon>Polystomatidae</taxon>
        <taxon>Protopolystoma</taxon>
    </lineage>
</organism>
<evidence type="ECO:0000256" key="1">
    <source>
        <dbReference type="SAM" id="MobiDB-lite"/>
    </source>
</evidence>
<keyword evidence="2" id="KW-0732">Signal</keyword>
<gene>
    <name evidence="3" type="ORF">PXEA_LOCUS27153</name>
</gene>
<feature type="region of interest" description="Disordered" evidence="1">
    <location>
        <begin position="26"/>
        <end position="88"/>
    </location>
</feature>
<feature type="chain" id="PRO_5018729951" evidence="2">
    <location>
        <begin position="17"/>
        <end position="236"/>
    </location>
</feature>
<sequence>MHFSIATLLLIQNCISFSRNQLKCESPVVGHDSDSRTQRNQTSVSLTSTPGQFSPVSSRRVEPEETKVDGNHFNRPVASEDAQMGENDRGEELTVDADGYQIIGRQQTMVSVQTLRQTKSPRLYECADKVEHSVGSLAGCRKTQWATSRQSSLMETYEVVDDELEELTVVKREAQELTLGELVVQSLHRLIWLSRKDATISASSASSSSTMSATAIATLRGHFDQSKIDVWTVSIH</sequence>
<feature type="signal peptide" evidence="2">
    <location>
        <begin position="1"/>
        <end position="16"/>
    </location>
</feature>
<dbReference type="EMBL" id="CAAALY010246272">
    <property type="protein sequence ID" value="VEL33713.1"/>
    <property type="molecule type" value="Genomic_DNA"/>
</dbReference>
<protein>
    <submittedName>
        <fullName evidence="3">Uncharacterized protein</fullName>
    </submittedName>
</protein>
<dbReference type="Proteomes" id="UP000784294">
    <property type="component" value="Unassembled WGS sequence"/>
</dbReference>
<feature type="compositionally biased region" description="Basic and acidic residues" evidence="1">
    <location>
        <begin position="59"/>
        <end position="72"/>
    </location>
</feature>
<evidence type="ECO:0000313" key="3">
    <source>
        <dbReference type="EMBL" id="VEL33713.1"/>
    </source>
</evidence>
<accession>A0A3S5AW71</accession>
<comment type="caution">
    <text evidence="3">The sequence shown here is derived from an EMBL/GenBank/DDBJ whole genome shotgun (WGS) entry which is preliminary data.</text>
</comment>
<reference evidence="3" key="1">
    <citation type="submission" date="2018-11" db="EMBL/GenBank/DDBJ databases">
        <authorList>
            <consortium name="Pathogen Informatics"/>
        </authorList>
    </citation>
    <scope>NUCLEOTIDE SEQUENCE</scope>
</reference>